<comment type="similarity">
    <text evidence="6">Belongs to the major facilitator superfamily. Allantoate permease family.</text>
</comment>
<evidence type="ECO:0000256" key="8">
    <source>
        <dbReference type="SAM" id="Phobius"/>
    </source>
</evidence>
<feature type="transmembrane region" description="Helical" evidence="8">
    <location>
        <begin position="420"/>
        <end position="440"/>
    </location>
</feature>
<dbReference type="FunFam" id="1.20.1250.20:FF:000064">
    <property type="entry name" value="MFS allantoate transporter"/>
    <property type="match status" value="1"/>
</dbReference>
<dbReference type="Pfam" id="PF07690">
    <property type="entry name" value="MFS_1"/>
    <property type="match status" value="1"/>
</dbReference>
<organism evidence="10 11">
    <name type="scientific">Colletotrichum incanum</name>
    <name type="common">Soybean anthracnose fungus</name>
    <dbReference type="NCBI Taxonomy" id="1573173"/>
    <lineage>
        <taxon>Eukaryota</taxon>
        <taxon>Fungi</taxon>
        <taxon>Dikarya</taxon>
        <taxon>Ascomycota</taxon>
        <taxon>Pezizomycotina</taxon>
        <taxon>Sordariomycetes</taxon>
        <taxon>Hypocreomycetidae</taxon>
        <taxon>Glomerellales</taxon>
        <taxon>Glomerellaceae</taxon>
        <taxon>Colletotrichum</taxon>
        <taxon>Colletotrichum spaethianum species complex</taxon>
    </lineage>
</organism>
<evidence type="ECO:0000313" key="11">
    <source>
        <dbReference type="Proteomes" id="UP000076584"/>
    </source>
</evidence>
<dbReference type="GO" id="GO:0022857">
    <property type="term" value="F:transmembrane transporter activity"/>
    <property type="evidence" value="ECO:0007669"/>
    <property type="project" value="InterPro"/>
</dbReference>
<keyword evidence="3 8" id="KW-0812">Transmembrane</keyword>
<dbReference type="InterPro" id="IPR036259">
    <property type="entry name" value="MFS_trans_sf"/>
</dbReference>
<feature type="transmembrane region" description="Helical" evidence="8">
    <location>
        <begin position="331"/>
        <end position="352"/>
    </location>
</feature>
<keyword evidence="11" id="KW-1185">Reference proteome</keyword>
<keyword evidence="5 8" id="KW-0472">Membrane</keyword>
<dbReference type="GO" id="GO:0016020">
    <property type="term" value="C:membrane"/>
    <property type="evidence" value="ECO:0007669"/>
    <property type="project" value="UniProtKB-SubCell"/>
</dbReference>
<feature type="transmembrane region" description="Helical" evidence="8">
    <location>
        <begin position="389"/>
        <end position="408"/>
    </location>
</feature>
<evidence type="ECO:0000259" key="9">
    <source>
        <dbReference type="PROSITE" id="PS50850"/>
    </source>
</evidence>
<evidence type="ECO:0000313" key="10">
    <source>
        <dbReference type="EMBL" id="KZL64138.1"/>
    </source>
</evidence>
<feature type="domain" description="Major facilitator superfamily (MFS) profile" evidence="9">
    <location>
        <begin position="67"/>
        <end position="478"/>
    </location>
</feature>
<dbReference type="AlphaFoldDB" id="A0A166M0M7"/>
<gene>
    <name evidence="10" type="ORF">CI238_00593</name>
</gene>
<sequence length="545" mass="60383">MASQTPAANQAGGPNSDVIEPVPATEPAPGNTLQEKAAQFLAAHGGGDTSFTYEEEKAVLKRINLRVLPLILGAYFFQQLDKSSLSYVSIFGFQEDANLHGRQYSWLGSILYIAQLVWQPAAAFILVKLPNGKVIAAAIFLWGSSLAIMTSCTNFGSLLGLRFLLGTFEAMIAPSCLAVTTTWWRRSEQTLVTSSWNAMNGVTFIVGSLFTYGLGHIESDKLYKYQIIFLFCGLLTVTYSFIVLVLMPDSPMSAKYLTEREKIIAVERLRANQMGIQSGVWRWDHVWETFMDLKTWCWFILVIAISIASGGISTFGNLIVKSFGYNSFQTILFNIPFGVIQIIAIMGSGWIATRTQRKGLVIAGIAGIPAIGTILMLTVPRQHKGVLLFGYYLVSTLAAITPLIYTWQAQNTAGDTKKKTTSAVVFIGMCTGNIIGPLLYSVDDAPVYRPGLISNLVMFILVAFMGALIPLYLKYLNVQHAKRREALGKSTQIVDESMMRNKDVQDSKAVELEEDPHRQQHRAIEEDHGLQDMTDLKNEDFIFVY</sequence>
<evidence type="ECO:0000256" key="7">
    <source>
        <dbReference type="SAM" id="MobiDB-lite"/>
    </source>
</evidence>
<comment type="subcellular location">
    <subcellularLocation>
        <location evidence="1">Membrane</location>
        <topology evidence="1">Multi-pass membrane protein</topology>
    </subcellularLocation>
</comment>
<protein>
    <submittedName>
        <fullName evidence="10">Major facilitator superfamily transporter</fullName>
    </submittedName>
</protein>
<feature type="transmembrane region" description="Helical" evidence="8">
    <location>
        <begin position="63"/>
        <end position="80"/>
    </location>
</feature>
<dbReference type="PANTHER" id="PTHR43791:SF73">
    <property type="entry name" value="TRANSPORTER, PUTATIVE-RELATED"/>
    <property type="match status" value="1"/>
</dbReference>
<feature type="transmembrane region" description="Helical" evidence="8">
    <location>
        <begin position="134"/>
        <end position="157"/>
    </location>
</feature>
<dbReference type="InterPro" id="IPR020846">
    <property type="entry name" value="MFS_dom"/>
</dbReference>
<evidence type="ECO:0000256" key="6">
    <source>
        <dbReference type="ARBA" id="ARBA00037968"/>
    </source>
</evidence>
<evidence type="ECO:0000256" key="5">
    <source>
        <dbReference type="ARBA" id="ARBA00023136"/>
    </source>
</evidence>
<evidence type="ECO:0000256" key="1">
    <source>
        <dbReference type="ARBA" id="ARBA00004141"/>
    </source>
</evidence>
<dbReference type="EMBL" id="LFIW01002706">
    <property type="protein sequence ID" value="KZL64138.1"/>
    <property type="molecule type" value="Genomic_DNA"/>
</dbReference>
<dbReference type="SUPFAM" id="SSF103473">
    <property type="entry name" value="MFS general substrate transporter"/>
    <property type="match status" value="1"/>
</dbReference>
<feature type="transmembrane region" description="Helical" evidence="8">
    <location>
        <begin position="452"/>
        <end position="473"/>
    </location>
</feature>
<feature type="region of interest" description="Disordered" evidence="7">
    <location>
        <begin position="1"/>
        <end position="30"/>
    </location>
</feature>
<dbReference type="PROSITE" id="PS50850">
    <property type="entry name" value="MFS"/>
    <property type="match status" value="1"/>
</dbReference>
<feature type="transmembrane region" description="Helical" evidence="8">
    <location>
        <begin position="227"/>
        <end position="247"/>
    </location>
</feature>
<proteinExistence type="inferred from homology"/>
<dbReference type="Gene3D" id="1.20.1250.20">
    <property type="entry name" value="MFS general substrate transporter like domains"/>
    <property type="match status" value="2"/>
</dbReference>
<name>A0A166M0M7_COLIC</name>
<dbReference type="Proteomes" id="UP000076584">
    <property type="component" value="Unassembled WGS sequence"/>
</dbReference>
<dbReference type="PANTHER" id="PTHR43791">
    <property type="entry name" value="PERMEASE-RELATED"/>
    <property type="match status" value="1"/>
</dbReference>
<keyword evidence="4 8" id="KW-1133">Transmembrane helix</keyword>
<evidence type="ECO:0000256" key="3">
    <source>
        <dbReference type="ARBA" id="ARBA00022692"/>
    </source>
</evidence>
<feature type="transmembrane region" description="Helical" evidence="8">
    <location>
        <begin position="106"/>
        <end position="127"/>
    </location>
</feature>
<dbReference type="InterPro" id="IPR011701">
    <property type="entry name" value="MFS"/>
</dbReference>
<reference evidence="10 11" key="1">
    <citation type="submission" date="2015-06" db="EMBL/GenBank/DDBJ databases">
        <title>Survival trade-offs in plant roots during colonization by closely related pathogenic and mutualistic fungi.</title>
        <authorList>
            <person name="Hacquard S."/>
            <person name="Kracher B."/>
            <person name="Hiruma K."/>
            <person name="Weinman A."/>
            <person name="Muench P."/>
            <person name="Garrido Oter R."/>
            <person name="Ver Loren van Themaat E."/>
            <person name="Dallerey J.-F."/>
            <person name="Damm U."/>
            <person name="Henrissat B."/>
            <person name="Lespinet O."/>
            <person name="Thon M."/>
            <person name="Kemen E."/>
            <person name="McHardy A.C."/>
            <person name="Schulze-Lefert P."/>
            <person name="O'Connell R.J."/>
        </authorList>
    </citation>
    <scope>NUCLEOTIDE SEQUENCE [LARGE SCALE GENOMIC DNA]</scope>
    <source>
        <strain evidence="10 11">MAFF 238704</strain>
    </source>
</reference>
<feature type="transmembrane region" description="Helical" evidence="8">
    <location>
        <begin position="359"/>
        <end position="377"/>
    </location>
</feature>
<comment type="caution">
    <text evidence="10">The sequence shown here is derived from an EMBL/GenBank/DDBJ whole genome shotgun (WGS) entry which is preliminary data.</text>
</comment>
<keyword evidence="2" id="KW-0813">Transport</keyword>
<feature type="transmembrane region" description="Helical" evidence="8">
    <location>
        <begin position="196"/>
        <end position="215"/>
    </location>
</feature>
<evidence type="ECO:0000256" key="2">
    <source>
        <dbReference type="ARBA" id="ARBA00022448"/>
    </source>
</evidence>
<feature type="transmembrane region" description="Helical" evidence="8">
    <location>
        <begin position="296"/>
        <end position="319"/>
    </location>
</feature>
<feature type="transmembrane region" description="Helical" evidence="8">
    <location>
        <begin position="163"/>
        <end position="184"/>
    </location>
</feature>
<accession>A0A166M0M7</accession>
<evidence type="ECO:0000256" key="4">
    <source>
        <dbReference type="ARBA" id="ARBA00022989"/>
    </source>
</evidence>